<evidence type="ECO:0000313" key="2">
    <source>
        <dbReference type="EMBL" id="RXH77696.1"/>
    </source>
</evidence>
<evidence type="ECO:0000256" key="1">
    <source>
        <dbReference type="SAM" id="MobiDB-lite"/>
    </source>
</evidence>
<dbReference type="STRING" id="3750.A0A498I2B0"/>
<dbReference type="Proteomes" id="UP000290289">
    <property type="component" value="Chromosome 14"/>
</dbReference>
<dbReference type="AlphaFoldDB" id="A0A498I2B0"/>
<accession>A0A498I2B0</accession>
<keyword evidence="3" id="KW-1185">Reference proteome</keyword>
<organism evidence="2 3">
    <name type="scientific">Malus domestica</name>
    <name type="common">Apple</name>
    <name type="synonym">Pyrus malus</name>
    <dbReference type="NCBI Taxonomy" id="3750"/>
    <lineage>
        <taxon>Eukaryota</taxon>
        <taxon>Viridiplantae</taxon>
        <taxon>Streptophyta</taxon>
        <taxon>Embryophyta</taxon>
        <taxon>Tracheophyta</taxon>
        <taxon>Spermatophyta</taxon>
        <taxon>Magnoliopsida</taxon>
        <taxon>eudicotyledons</taxon>
        <taxon>Gunneridae</taxon>
        <taxon>Pentapetalae</taxon>
        <taxon>rosids</taxon>
        <taxon>fabids</taxon>
        <taxon>Rosales</taxon>
        <taxon>Rosaceae</taxon>
        <taxon>Amygdaloideae</taxon>
        <taxon>Maleae</taxon>
        <taxon>Malus</taxon>
    </lineage>
</organism>
<feature type="region of interest" description="Disordered" evidence="1">
    <location>
        <begin position="1"/>
        <end position="20"/>
    </location>
</feature>
<gene>
    <name evidence="2" type="ORF">DVH24_039667</name>
</gene>
<name>A0A498I2B0_MALDO</name>
<sequence length="90" mass="10078">MEKDTEIDSSYPPKTWDRLGKNCSTQASDAALEQHETHFGRKPNFNDEMGGFDIGVMVRGRETMKESVVTECRQKMGAPSFHTIATGEKP</sequence>
<protein>
    <submittedName>
        <fullName evidence="2">Uncharacterized protein</fullName>
    </submittedName>
</protein>
<comment type="caution">
    <text evidence="2">The sequence shown here is derived from an EMBL/GenBank/DDBJ whole genome shotgun (WGS) entry which is preliminary data.</text>
</comment>
<proteinExistence type="predicted"/>
<dbReference type="EMBL" id="RDQH01000340">
    <property type="protein sequence ID" value="RXH77696.1"/>
    <property type="molecule type" value="Genomic_DNA"/>
</dbReference>
<reference evidence="2 3" key="1">
    <citation type="submission" date="2018-10" db="EMBL/GenBank/DDBJ databases">
        <title>A high-quality apple genome assembly.</title>
        <authorList>
            <person name="Hu J."/>
        </authorList>
    </citation>
    <scope>NUCLEOTIDE SEQUENCE [LARGE SCALE GENOMIC DNA]</scope>
    <source>
        <strain evidence="3">cv. HFTH1</strain>
        <tissue evidence="2">Young leaf</tissue>
    </source>
</reference>
<evidence type="ECO:0000313" key="3">
    <source>
        <dbReference type="Proteomes" id="UP000290289"/>
    </source>
</evidence>